<evidence type="ECO:0000313" key="4">
    <source>
        <dbReference type="Proteomes" id="UP001151760"/>
    </source>
</evidence>
<gene>
    <name evidence="3" type="ORF">Tco_1030661</name>
</gene>
<feature type="domain" description="Reverse transcriptase Ty1/copia-type" evidence="2">
    <location>
        <begin position="734"/>
        <end position="947"/>
    </location>
</feature>
<name>A0ABQ5G6W2_9ASTR</name>
<dbReference type="Pfam" id="PF07727">
    <property type="entry name" value="RVT_2"/>
    <property type="match status" value="1"/>
</dbReference>
<organism evidence="3 4">
    <name type="scientific">Tanacetum coccineum</name>
    <dbReference type="NCBI Taxonomy" id="301880"/>
    <lineage>
        <taxon>Eukaryota</taxon>
        <taxon>Viridiplantae</taxon>
        <taxon>Streptophyta</taxon>
        <taxon>Embryophyta</taxon>
        <taxon>Tracheophyta</taxon>
        <taxon>Spermatophyta</taxon>
        <taxon>Magnoliopsida</taxon>
        <taxon>eudicotyledons</taxon>
        <taxon>Gunneridae</taxon>
        <taxon>Pentapetalae</taxon>
        <taxon>asterids</taxon>
        <taxon>campanulids</taxon>
        <taxon>Asterales</taxon>
        <taxon>Asteraceae</taxon>
        <taxon>Asteroideae</taxon>
        <taxon>Anthemideae</taxon>
        <taxon>Anthemidinae</taxon>
        <taxon>Tanacetum</taxon>
    </lineage>
</organism>
<protein>
    <submittedName>
        <fullName evidence="3">Retrovirus-related pol polyprotein from transposon TNT 1-94</fullName>
    </submittedName>
</protein>
<evidence type="ECO:0000256" key="1">
    <source>
        <dbReference type="SAM" id="Coils"/>
    </source>
</evidence>
<evidence type="ECO:0000259" key="2">
    <source>
        <dbReference type="Pfam" id="PF07727"/>
    </source>
</evidence>
<reference evidence="3" key="2">
    <citation type="submission" date="2022-01" db="EMBL/GenBank/DDBJ databases">
        <authorList>
            <person name="Yamashiro T."/>
            <person name="Shiraishi A."/>
            <person name="Satake H."/>
            <person name="Nakayama K."/>
        </authorList>
    </citation>
    <scope>NUCLEOTIDE SEQUENCE</scope>
</reference>
<dbReference type="PANTHER" id="PTHR11439">
    <property type="entry name" value="GAG-POL-RELATED RETROTRANSPOSON"/>
    <property type="match status" value="1"/>
</dbReference>
<dbReference type="EMBL" id="BQNB010018163">
    <property type="protein sequence ID" value="GJT71375.1"/>
    <property type="molecule type" value="Genomic_DNA"/>
</dbReference>
<dbReference type="Proteomes" id="UP001151760">
    <property type="component" value="Unassembled WGS sequence"/>
</dbReference>
<dbReference type="InterPro" id="IPR043502">
    <property type="entry name" value="DNA/RNA_pol_sf"/>
</dbReference>
<dbReference type="PANTHER" id="PTHR11439:SF442">
    <property type="entry name" value="CYSTEINE-RICH RLK (RECEPTOR-LIKE PROTEIN KINASE) 8"/>
    <property type="match status" value="1"/>
</dbReference>
<dbReference type="SUPFAM" id="SSF56672">
    <property type="entry name" value="DNA/RNA polymerases"/>
    <property type="match status" value="1"/>
</dbReference>
<sequence length="1010" mass="115890">MANLKFADTHNMVAFLSKPTESEGFEQIVDFLNAHPIKYALTINPTIYISCIEQFWSTVKAKTINGEVQLHALVDGKKIIVTESTVRREIQLEDAEGIDCLPNSTIFKELTIMGAKTTAWNEFSSTMASAIICLATNQKFNFSKYIFKSMVRNLDNLSGKFLIYPRKPKKKDTQVPQPSSPTKHVANEAVDKVLGNSLVRAATTASSLEAKQDSEKKVLDLEKTKTSQANEIASLKRRAKKLEQKKKSRTHRLKRLYKVGLTARVESSRDEDLGEDASKQGRRINAIDADEDITLVNDDADKEMFDVDALDGEEVIVVGKNENVVEEIVDAAQIFTTATKDKVEIDKEEIIARVEEEKIDEANIAWDDIQGKVDADYQLAEKLQAEDQKQFIIKEKATLFKELLEQRRKHFVAKRAEEKRNKPLTKTQQKKIMITYLKNMEGWKHKDLKSKDFDSIKELFDKAFIRVNMFVDFRTELIEGSSKRAGEELEQESTKKQKVDEDKDTTELQSLMEFIPDEEEVVIDVVPLANKSPSIVDWKIHKEGKKIYYQIVRANEKSQMYRVFSKMLKSFTMEDLEDLYKLVKANYESTRPVEDLDLVLWNDLKTMFEPHVEDKIWKLQQRYKVLSWKLFDSCGVHCLSLQSGMIYMLGRIVKIKSLFNAASITAALIDVNAAQSKLVLLDNFNENYSKCLRLLVKLQLLVHINAAEGINAASEEVSTAKLVSTAYVIYENGIVSRNKARLVAQGYNQQKGINYDETYALVARLEFIRILLAYSCALDFKLFQMEAKSAFLNGFINEEVYMAQPPGFIDFEKPDHVYKLKKALYGLKQAPKAWYDRLKAFLIKHEYKMGMVDNTLFTNKKSSNLIIVQIYVDDIIFDSTCQDMCDEFAKIIHDEFEMSMMGELNFFFGLQIKQMKDGIFFNQYKYIKEMLKKFGLEDSKPMKTPMSSDTKLTKDEECESVDSTKYRGMIGSLLYITASRPDIMFSVCLCARLQEAPKTSHLRAVKRIFQ</sequence>
<keyword evidence="1" id="KW-0175">Coiled coil</keyword>
<accession>A0ABQ5G6W2</accession>
<dbReference type="InterPro" id="IPR013103">
    <property type="entry name" value="RVT_2"/>
</dbReference>
<keyword evidence="4" id="KW-1185">Reference proteome</keyword>
<reference evidence="3" key="1">
    <citation type="journal article" date="2022" name="Int. J. Mol. Sci.">
        <title>Draft Genome of Tanacetum Coccineum: Genomic Comparison of Closely Related Tanacetum-Family Plants.</title>
        <authorList>
            <person name="Yamashiro T."/>
            <person name="Shiraishi A."/>
            <person name="Nakayama K."/>
            <person name="Satake H."/>
        </authorList>
    </citation>
    <scope>NUCLEOTIDE SEQUENCE</scope>
</reference>
<evidence type="ECO:0000313" key="3">
    <source>
        <dbReference type="EMBL" id="GJT71375.1"/>
    </source>
</evidence>
<comment type="caution">
    <text evidence="3">The sequence shown here is derived from an EMBL/GenBank/DDBJ whole genome shotgun (WGS) entry which is preliminary data.</text>
</comment>
<feature type="coiled-coil region" evidence="1">
    <location>
        <begin position="218"/>
        <end position="252"/>
    </location>
</feature>
<proteinExistence type="predicted"/>